<keyword evidence="2" id="KW-1003">Cell membrane</keyword>
<evidence type="ECO:0000256" key="1">
    <source>
        <dbReference type="ARBA" id="ARBA00004651"/>
    </source>
</evidence>
<evidence type="ECO:0000256" key="5">
    <source>
        <dbReference type="ARBA" id="ARBA00023136"/>
    </source>
</evidence>
<feature type="transmembrane region" description="Helical" evidence="7">
    <location>
        <begin position="126"/>
        <end position="146"/>
    </location>
</feature>
<gene>
    <name evidence="9" type="ORF">BHAOGJBA_4983</name>
</gene>
<dbReference type="Proteomes" id="UP001055247">
    <property type="component" value="Unassembled WGS sequence"/>
</dbReference>
<reference evidence="9" key="1">
    <citation type="journal article" date="2016" name="Front. Microbiol.">
        <title>Genome Sequence of the Piezophilic, Mesophilic Sulfate-Reducing Bacterium Desulfovibrio indicus J2T.</title>
        <authorList>
            <person name="Cao J."/>
            <person name="Maignien L."/>
            <person name="Shao Z."/>
            <person name="Alain K."/>
            <person name="Jebbar M."/>
        </authorList>
    </citation>
    <scope>NUCLEOTIDE SEQUENCE</scope>
    <source>
        <strain evidence="9">DSM 16372</strain>
    </source>
</reference>
<evidence type="ECO:0000259" key="8">
    <source>
        <dbReference type="Pfam" id="PF01618"/>
    </source>
</evidence>
<reference evidence="9" key="2">
    <citation type="submission" date="2021-08" db="EMBL/GenBank/DDBJ databases">
        <authorList>
            <person name="Tani A."/>
            <person name="Ola A."/>
            <person name="Ogura Y."/>
            <person name="Katsura K."/>
            <person name="Hayashi T."/>
        </authorList>
    </citation>
    <scope>NUCLEOTIDE SEQUENCE</scope>
    <source>
        <strain evidence="9">DSM 16372</strain>
    </source>
</reference>
<proteinExistence type="inferred from homology"/>
<dbReference type="AlphaFoldDB" id="A0AAV4ZTW3"/>
<dbReference type="GO" id="GO:0005886">
    <property type="term" value="C:plasma membrane"/>
    <property type="evidence" value="ECO:0007669"/>
    <property type="project" value="UniProtKB-SubCell"/>
</dbReference>
<comment type="caution">
    <text evidence="9">The sequence shown here is derived from an EMBL/GenBank/DDBJ whole genome shotgun (WGS) entry which is preliminary data.</text>
</comment>
<accession>A0AAV4ZTW3</accession>
<dbReference type="EMBL" id="BPQO01000027">
    <property type="protein sequence ID" value="GJD91435.1"/>
    <property type="molecule type" value="Genomic_DNA"/>
</dbReference>
<keyword evidence="10" id="KW-1185">Reference proteome</keyword>
<dbReference type="Pfam" id="PF01618">
    <property type="entry name" value="MotA_ExbB"/>
    <property type="match status" value="1"/>
</dbReference>
<name>A0AAV4ZTW3_9HYPH</name>
<organism evidence="9 10">
    <name type="scientific">Methylobacterium hispanicum</name>
    <dbReference type="NCBI Taxonomy" id="270350"/>
    <lineage>
        <taxon>Bacteria</taxon>
        <taxon>Pseudomonadati</taxon>
        <taxon>Pseudomonadota</taxon>
        <taxon>Alphaproteobacteria</taxon>
        <taxon>Hyphomicrobiales</taxon>
        <taxon>Methylobacteriaceae</taxon>
        <taxon>Methylobacterium</taxon>
    </lineage>
</organism>
<keyword evidence="4 7" id="KW-1133">Transmembrane helix</keyword>
<feature type="transmembrane region" description="Helical" evidence="7">
    <location>
        <begin position="89"/>
        <end position="105"/>
    </location>
</feature>
<evidence type="ECO:0000256" key="3">
    <source>
        <dbReference type="ARBA" id="ARBA00022692"/>
    </source>
</evidence>
<keyword evidence="6" id="KW-0653">Protein transport</keyword>
<feature type="transmembrane region" description="Helical" evidence="7">
    <location>
        <begin position="57"/>
        <end position="77"/>
    </location>
</feature>
<evidence type="ECO:0000313" key="9">
    <source>
        <dbReference type="EMBL" id="GJD91435.1"/>
    </source>
</evidence>
<feature type="transmembrane region" description="Helical" evidence="7">
    <location>
        <begin position="277"/>
        <end position="297"/>
    </location>
</feature>
<comment type="similarity">
    <text evidence="6">Belongs to the exbB/tolQ family.</text>
</comment>
<protein>
    <recommendedName>
        <fullName evidence="8">MotA/TolQ/ExbB proton channel domain-containing protein</fullName>
    </recommendedName>
</protein>
<keyword evidence="6" id="KW-0813">Transport</keyword>
<feature type="transmembrane region" description="Helical" evidence="7">
    <location>
        <begin position="317"/>
        <end position="339"/>
    </location>
</feature>
<dbReference type="GO" id="GO:0015031">
    <property type="term" value="P:protein transport"/>
    <property type="evidence" value="ECO:0007669"/>
    <property type="project" value="UniProtKB-KW"/>
</dbReference>
<keyword evidence="3 7" id="KW-0812">Transmembrane</keyword>
<feature type="transmembrane region" description="Helical" evidence="7">
    <location>
        <begin position="28"/>
        <end position="45"/>
    </location>
</feature>
<feature type="transmembrane region" description="Helical" evidence="7">
    <location>
        <begin position="174"/>
        <end position="195"/>
    </location>
</feature>
<evidence type="ECO:0000256" key="7">
    <source>
        <dbReference type="SAM" id="Phobius"/>
    </source>
</evidence>
<evidence type="ECO:0000256" key="4">
    <source>
        <dbReference type="ARBA" id="ARBA00022989"/>
    </source>
</evidence>
<evidence type="ECO:0000313" key="10">
    <source>
        <dbReference type="Proteomes" id="UP001055247"/>
    </source>
</evidence>
<evidence type="ECO:0000256" key="6">
    <source>
        <dbReference type="RuleBase" id="RU004057"/>
    </source>
</evidence>
<comment type="subcellular location">
    <subcellularLocation>
        <location evidence="1">Cell membrane</location>
        <topology evidence="1">Multi-pass membrane protein</topology>
    </subcellularLocation>
    <subcellularLocation>
        <location evidence="6">Membrane</location>
        <topology evidence="6">Multi-pass membrane protein</topology>
    </subcellularLocation>
</comment>
<dbReference type="InterPro" id="IPR002898">
    <property type="entry name" value="MotA_ExbB_proton_chnl"/>
</dbReference>
<feature type="domain" description="MotA/TolQ/ExbB proton channel" evidence="8">
    <location>
        <begin position="277"/>
        <end position="340"/>
    </location>
</feature>
<evidence type="ECO:0000256" key="2">
    <source>
        <dbReference type="ARBA" id="ARBA00022475"/>
    </source>
</evidence>
<keyword evidence="5 7" id="KW-0472">Membrane</keyword>
<sequence>MRLLAYGCGLLVAFGLYLLVHAGGQGPAFWAAALLCGAGIAAGLVRGAESDSRAFRWGAGGAALLAAAVPLLPALAADVPLAAAVRAHPLWPQILVTLFAARALAEANEQRFAAFWRAPLRARAPVAAQSAAAALALGACLALLFYQGLAYLGPARGGTGLVDLVAHALAGESAIHRSIVVLFCVILAFLGEAALQHRRDREALAALRRELARGDRTGPGTLRGLLAGPLAGFGHTRTVRSLAQGLRGGGPDAQALGAAFAAFHGASRRFVRGLLPFLPLLGFFGTVVGLATAMAALPGEGGAGRIDLSGSLAGLALKFETTLLGILASMVAGLLLALVEKGEQELAAECALLAAVAEPADAP</sequence>
<dbReference type="RefSeq" id="WP_238231495.1">
    <property type="nucleotide sequence ID" value="NZ_BPQO01000027.1"/>
</dbReference>